<dbReference type="OrthoDB" id="29851at2759"/>
<keyword evidence="5" id="KW-1185">Reference proteome</keyword>
<evidence type="ECO:0000313" key="4">
    <source>
        <dbReference type="EMBL" id="OBS58700.1"/>
    </source>
</evidence>
<evidence type="ECO:0000256" key="2">
    <source>
        <dbReference type="ARBA" id="ARBA00022741"/>
    </source>
</evidence>
<dbReference type="InterPro" id="IPR018181">
    <property type="entry name" value="Heat_shock_70_CS"/>
</dbReference>
<sequence length="71" mass="7434">VVLCGGSSRIPRLQQLIKDLFPAVELLSSIPPDEVTPIGAAIEAGILVGKESTSVDDSVMIECSAKDILVK</sequence>
<dbReference type="SUPFAM" id="SSF53067">
    <property type="entry name" value="Actin-like ATPase domain"/>
    <property type="match status" value="1"/>
</dbReference>
<gene>
    <name evidence="4" type="ORF">A6R68_10175</name>
</gene>
<feature type="non-terminal residue" evidence="4">
    <location>
        <position position="71"/>
    </location>
</feature>
<dbReference type="InterPro" id="IPR043129">
    <property type="entry name" value="ATPase_NBD"/>
</dbReference>
<dbReference type="GO" id="GO:0005524">
    <property type="term" value="F:ATP binding"/>
    <property type="evidence" value="ECO:0007669"/>
    <property type="project" value="UniProtKB-KW"/>
</dbReference>
<dbReference type="Pfam" id="PF00012">
    <property type="entry name" value="HSP70"/>
    <property type="match status" value="1"/>
</dbReference>
<keyword evidence="2" id="KW-0547">Nucleotide-binding</keyword>
<proteinExistence type="inferred from homology"/>
<comment type="caution">
    <text evidence="4">The sequence shown here is derived from an EMBL/GenBank/DDBJ whole genome shotgun (WGS) entry which is preliminary data.</text>
</comment>
<keyword evidence="3" id="KW-0067">ATP-binding</keyword>
<protein>
    <submittedName>
        <fullName evidence="4">Uncharacterized protein</fullName>
    </submittedName>
</protein>
<reference evidence="4 5" key="1">
    <citation type="submission" date="2016-06" db="EMBL/GenBank/DDBJ databases">
        <title>The Draft Genome Sequence and Annotation of the Desert Woodrat Neotoma lepida.</title>
        <authorList>
            <person name="Campbell M."/>
            <person name="Oakeson K.F."/>
            <person name="Yandell M."/>
            <person name="Halpert J.R."/>
            <person name="Dearing D."/>
        </authorList>
    </citation>
    <scope>NUCLEOTIDE SEQUENCE [LARGE SCALE GENOMIC DNA]</scope>
    <source>
        <strain evidence="4">417</strain>
        <tissue evidence="4">Liver</tissue>
    </source>
</reference>
<dbReference type="STRING" id="56216.A0A1A6FYR1"/>
<feature type="non-terminal residue" evidence="4">
    <location>
        <position position="1"/>
    </location>
</feature>
<evidence type="ECO:0000256" key="3">
    <source>
        <dbReference type="ARBA" id="ARBA00022840"/>
    </source>
</evidence>
<dbReference type="Gene3D" id="3.30.420.40">
    <property type="match status" value="2"/>
</dbReference>
<dbReference type="PROSITE" id="PS01036">
    <property type="entry name" value="HSP70_3"/>
    <property type="match status" value="1"/>
</dbReference>
<evidence type="ECO:0000256" key="1">
    <source>
        <dbReference type="ARBA" id="ARBA00007381"/>
    </source>
</evidence>
<dbReference type="PANTHER" id="PTHR19375">
    <property type="entry name" value="HEAT SHOCK PROTEIN 70KDA"/>
    <property type="match status" value="1"/>
</dbReference>
<name>A0A1A6FYR1_NEOLE</name>
<dbReference type="InterPro" id="IPR013126">
    <property type="entry name" value="Hsp_70_fam"/>
</dbReference>
<dbReference type="Proteomes" id="UP000092124">
    <property type="component" value="Unassembled WGS sequence"/>
</dbReference>
<dbReference type="GO" id="GO:0140662">
    <property type="term" value="F:ATP-dependent protein folding chaperone"/>
    <property type="evidence" value="ECO:0007669"/>
    <property type="project" value="InterPro"/>
</dbReference>
<dbReference type="AlphaFoldDB" id="A0A1A6FYR1"/>
<dbReference type="EMBL" id="LZPO01111711">
    <property type="protein sequence ID" value="OBS58700.1"/>
    <property type="molecule type" value="Genomic_DNA"/>
</dbReference>
<organism evidence="4 5">
    <name type="scientific">Neotoma lepida</name>
    <name type="common">Desert woodrat</name>
    <dbReference type="NCBI Taxonomy" id="56216"/>
    <lineage>
        <taxon>Eukaryota</taxon>
        <taxon>Metazoa</taxon>
        <taxon>Chordata</taxon>
        <taxon>Craniata</taxon>
        <taxon>Vertebrata</taxon>
        <taxon>Euteleostomi</taxon>
        <taxon>Mammalia</taxon>
        <taxon>Eutheria</taxon>
        <taxon>Euarchontoglires</taxon>
        <taxon>Glires</taxon>
        <taxon>Rodentia</taxon>
        <taxon>Myomorpha</taxon>
        <taxon>Muroidea</taxon>
        <taxon>Cricetidae</taxon>
        <taxon>Neotominae</taxon>
        <taxon>Neotoma</taxon>
    </lineage>
</organism>
<comment type="similarity">
    <text evidence="1">Belongs to the heat shock protein 70 family.</text>
</comment>
<accession>A0A1A6FYR1</accession>
<evidence type="ECO:0000313" key="5">
    <source>
        <dbReference type="Proteomes" id="UP000092124"/>
    </source>
</evidence>